<evidence type="ECO:0000256" key="4">
    <source>
        <dbReference type="SAM" id="Phobius"/>
    </source>
</evidence>
<feature type="domain" description="Methyl-accepting transducer" evidence="5">
    <location>
        <begin position="398"/>
        <end position="627"/>
    </location>
</feature>
<keyword evidence="1" id="KW-0488">Methylation</keyword>
<name>A0ABN1K7E4_9BURK</name>
<organism evidence="7 8">
    <name type="scientific">Ideonella azotifigens</name>
    <dbReference type="NCBI Taxonomy" id="513160"/>
    <lineage>
        <taxon>Bacteria</taxon>
        <taxon>Pseudomonadati</taxon>
        <taxon>Pseudomonadota</taxon>
        <taxon>Betaproteobacteria</taxon>
        <taxon>Burkholderiales</taxon>
        <taxon>Sphaerotilaceae</taxon>
        <taxon>Ideonella</taxon>
    </lineage>
</organism>
<dbReference type="EMBL" id="BAAAEW010000023">
    <property type="protein sequence ID" value="GAA0757199.1"/>
    <property type="molecule type" value="Genomic_DNA"/>
</dbReference>
<dbReference type="PANTHER" id="PTHR43531">
    <property type="entry name" value="PROTEIN ICFG"/>
    <property type="match status" value="1"/>
</dbReference>
<dbReference type="InterPro" id="IPR029151">
    <property type="entry name" value="Sensor-like_sf"/>
</dbReference>
<proteinExistence type="inferred from homology"/>
<keyword evidence="4" id="KW-0472">Membrane</keyword>
<evidence type="ECO:0000259" key="5">
    <source>
        <dbReference type="PROSITE" id="PS50111"/>
    </source>
</evidence>
<dbReference type="InterPro" id="IPR051310">
    <property type="entry name" value="MCP_chemotaxis"/>
</dbReference>
<accession>A0ABN1K7E4</accession>
<comment type="caution">
    <text evidence="7">The sequence shown here is derived from an EMBL/GenBank/DDBJ whole genome shotgun (WGS) entry which is preliminary data.</text>
</comment>
<protein>
    <submittedName>
        <fullName evidence="7">Methyl-accepting chemotaxis protein</fullName>
    </submittedName>
</protein>
<dbReference type="InterPro" id="IPR004089">
    <property type="entry name" value="MCPsignal_dom"/>
</dbReference>
<reference evidence="7 8" key="1">
    <citation type="journal article" date="2019" name="Int. J. Syst. Evol. Microbiol.">
        <title>The Global Catalogue of Microorganisms (GCM) 10K type strain sequencing project: providing services to taxonomists for standard genome sequencing and annotation.</title>
        <authorList>
            <consortium name="The Broad Institute Genomics Platform"/>
            <consortium name="The Broad Institute Genome Sequencing Center for Infectious Disease"/>
            <person name="Wu L."/>
            <person name="Ma J."/>
        </authorList>
    </citation>
    <scope>NUCLEOTIDE SEQUENCE [LARGE SCALE GENOMIC DNA]</scope>
    <source>
        <strain evidence="7 8">JCM 15503</strain>
    </source>
</reference>
<dbReference type="InterPro" id="IPR003660">
    <property type="entry name" value="HAMP_dom"/>
</dbReference>
<evidence type="ECO:0000259" key="6">
    <source>
        <dbReference type="PROSITE" id="PS50885"/>
    </source>
</evidence>
<feature type="transmembrane region" description="Helical" evidence="4">
    <location>
        <begin position="316"/>
        <end position="335"/>
    </location>
</feature>
<dbReference type="Pfam" id="PF00672">
    <property type="entry name" value="HAMP"/>
    <property type="match status" value="1"/>
</dbReference>
<comment type="similarity">
    <text evidence="2">Belongs to the methyl-accepting chemotaxis (MCP) protein family.</text>
</comment>
<gene>
    <name evidence="7" type="ORF">GCM10009107_36560</name>
</gene>
<dbReference type="PROSITE" id="PS50111">
    <property type="entry name" value="CHEMOTAXIS_TRANSDUC_2"/>
    <property type="match status" value="1"/>
</dbReference>
<keyword evidence="4" id="KW-0812">Transmembrane</keyword>
<dbReference type="SMART" id="SM00304">
    <property type="entry name" value="HAMP"/>
    <property type="match status" value="1"/>
</dbReference>
<dbReference type="Gene3D" id="1.10.287.950">
    <property type="entry name" value="Methyl-accepting chemotaxis protein"/>
    <property type="match status" value="1"/>
</dbReference>
<dbReference type="RefSeq" id="WP_310742433.1">
    <property type="nucleotide sequence ID" value="NZ_BAAAEW010000023.1"/>
</dbReference>
<evidence type="ECO:0000256" key="2">
    <source>
        <dbReference type="ARBA" id="ARBA00029447"/>
    </source>
</evidence>
<dbReference type="SUPFAM" id="SSF58104">
    <property type="entry name" value="Methyl-accepting chemotaxis protein (MCP) signaling domain"/>
    <property type="match status" value="1"/>
</dbReference>
<feature type="transmembrane region" description="Helical" evidence="4">
    <location>
        <begin position="20"/>
        <end position="40"/>
    </location>
</feature>
<evidence type="ECO:0000313" key="8">
    <source>
        <dbReference type="Proteomes" id="UP001500279"/>
    </source>
</evidence>
<dbReference type="PROSITE" id="PS50885">
    <property type="entry name" value="HAMP"/>
    <property type="match status" value="1"/>
</dbReference>
<dbReference type="SMART" id="SM00283">
    <property type="entry name" value="MA"/>
    <property type="match status" value="1"/>
</dbReference>
<dbReference type="CDD" id="cd11386">
    <property type="entry name" value="MCP_signal"/>
    <property type="match status" value="1"/>
</dbReference>
<dbReference type="Proteomes" id="UP001500279">
    <property type="component" value="Unassembled WGS sequence"/>
</dbReference>
<feature type="domain" description="HAMP" evidence="6">
    <location>
        <begin position="341"/>
        <end position="393"/>
    </location>
</feature>
<dbReference type="Pfam" id="PF00015">
    <property type="entry name" value="MCPsignal"/>
    <property type="match status" value="1"/>
</dbReference>
<keyword evidence="3" id="KW-0807">Transducer</keyword>
<dbReference type="InterPro" id="IPR004090">
    <property type="entry name" value="Chemotax_Me-accpt_rcpt"/>
</dbReference>
<keyword evidence="8" id="KW-1185">Reference proteome</keyword>
<dbReference type="PRINTS" id="PR00260">
    <property type="entry name" value="CHEMTRNSDUCR"/>
</dbReference>
<dbReference type="InterPro" id="IPR033462">
    <property type="entry name" value="Cache_3-Cache_2"/>
</dbReference>
<dbReference type="PANTHER" id="PTHR43531:SF14">
    <property type="entry name" value="METHYL-ACCEPTING CHEMOTAXIS PROTEIN I-RELATED"/>
    <property type="match status" value="1"/>
</dbReference>
<evidence type="ECO:0000256" key="3">
    <source>
        <dbReference type="PROSITE-ProRule" id="PRU00284"/>
    </source>
</evidence>
<dbReference type="SUPFAM" id="SSF103190">
    <property type="entry name" value="Sensory domain-like"/>
    <property type="match status" value="1"/>
</dbReference>
<keyword evidence="4" id="KW-1133">Transmembrane helix</keyword>
<evidence type="ECO:0000313" key="7">
    <source>
        <dbReference type="EMBL" id="GAA0757199.1"/>
    </source>
</evidence>
<sequence length="643" mass="67827">MQTSHPSSARPSGSIARDVALLGASASLLMLLAVGSLLGWRATRAEQLQVTQQALQRTEAVAHMIDAFDAAARESALQAHAGFRSLLPGTLSLADGQLLHDGTVLNNEFAEVDKFHTLTGGVATIFMRDGDGFRRISTSLKKENGERAVGTLLDPASPAWKPVNAGEPFVGRAVLFGKPYMTRYEPVKDSGGKIIAILFVGFDLSAIQASIVKVVNEGRLFETGGLVLIDPKKEAKDALLLAHPNAAGKKLLEVAPQAELLLSATDTPVALPAGALLRGNPADDSQRAVVRSVASTGWLLVAEWSQREALREHWAAMRWLAGLVLGSALLLGLGLRDLMRRRVAAPLAELAVGVHRLADGDLREPMRSGRNDEVGALAKDLEHMRQRFSQALLTVHDSAEAIAHASAEVAAGNADLSQRTEQTASNLQQTASAMTQMNGTVRHSADSAQQADTLAGSASEVAQRGGTAVGQVVATMDQINHASQKIADIIGVIDGIAFQTNILALNAAVEAARAGEQGRGFAVVASEVRSLAGRSAEAAREIKRLIQASVEQVDSGTRQVRDAGATMEEIVRSVRRVGDIVRDISTGAAEQSDGIGQIHLAVGQLDQMTQQNAALVEESAASADSLQQQAQALSGAVANFRLR</sequence>
<evidence type="ECO:0000256" key="1">
    <source>
        <dbReference type="ARBA" id="ARBA00022481"/>
    </source>
</evidence>
<dbReference type="CDD" id="cd06225">
    <property type="entry name" value="HAMP"/>
    <property type="match status" value="1"/>
</dbReference>
<dbReference type="Pfam" id="PF17201">
    <property type="entry name" value="Cache_3-Cache_2"/>
    <property type="match status" value="1"/>
</dbReference>